<evidence type="ECO:0000313" key="3">
    <source>
        <dbReference type="Proteomes" id="UP000239563"/>
    </source>
</evidence>
<dbReference type="AlphaFoldDB" id="A0A2N8UDC1"/>
<organism evidence="2 3">
    <name type="scientific">Sporisorium reilianum f. sp. reilianum</name>
    <dbReference type="NCBI Taxonomy" id="72559"/>
    <lineage>
        <taxon>Eukaryota</taxon>
        <taxon>Fungi</taxon>
        <taxon>Dikarya</taxon>
        <taxon>Basidiomycota</taxon>
        <taxon>Ustilaginomycotina</taxon>
        <taxon>Ustilaginomycetes</taxon>
        <taxon>Ustilaginales</taxon>
        <taxon>Ustilaginaceae</taxon>
        <taxon>Sporisorium</taxon>
    </lineage>
</organism>
<sequence>MRSFFFTLLVFCLVVAGSVLAQDMPAAVEEFEETKALWHNVFSMNYFPWKFETQRLRQFPEGPWQAFLKDHGDTIISQAYGETPQGKKGTGSVWAIDAMKTLANTPGSITKTQVNTMAIKQIAGKVIEAYANHLKAAKEAQAEAAKRSAGQAASSSVAPEVRDAVYRHMQQVDDNDALLYDPRGRQWSP</sequence>
<evidence type="ECO:0000256" key="1">
    <source>
        <dbReference type="SAM" id="SignalP"/>
    </source>
</evidence>
<protein>
    <submittedName>
        <fullName evidence="2">Uncharacterized protein</fullName>
    </submittedName>
</protein>
<gene>
    <name evidence="2" type="ORF">SRS1_11008</name>
</gene>
<accession>A0A2N8UDC1</accession>
<feature type="chain" id="PRO_5014763788" evidence="1">
    <location>
        <begin position="22"/>
        <end position="189"/>
    </location>
</feature>
<dbReference type="Proteomes" id="UP000239563">
    <property type="component" value="Chromosome VI"/>
</dbReference>
<reference evidence="2 3" key="1">
    <citation type="submission" date="2017-02" db="EMBL/GenBank/DDBJ databases">
        <authorList>
            <person name="Peterson S.W."/>
        </authorList>
    </citation>
    <scope>NUCLEOTIDE SEQUENCE [LARGE SCALE GENOMIC DNA]</scope>
    <source>
        <strain evidence="2 3">SRS1_H2-8</strain>
    </source>
</reference>
<dbReference type="EMBL" id="LT795059">
    <property type="protein sequence ID" value="SJX62749.1"/>
    <property type="molecule type" value="Genomic_DNA"/>
</dbReference>
<keyword evidence="1" id="KW-0732">Signal</keyword>
<evidence type="ECO:0000313" key="2">
    <source>
        <dbReference type="EMBL" id="SJX62749.1"/>
    </source>
</evidence>
<proteinExistence type="predicted"/>
<feature type="signal peptide" evidence="1">
    <location>
        <begin position="1"/>
        <end position="21"/>
    </location>
</feature>
<name>A0A2N8UDC1_9BASI</name>